<accession>A0A653BSU5</accession>
<keyword evidence="2" id="KW-1185">Reference proteome</keyword>
<feature type="non-terminal residue" evidence="1">
    <location>
        <position position="71"/>
    </location>
</feature>
<reference evidence="1 2" key="1">
    <citation type="submission" date="2019-01" db="EMBL/GenBank/DDBJ databases">
        <authorList>
            <person name="Sayadi A."/>
        </authorList>
    </citation>
    <scope>NUCLEOTIDE SEQUENCE [LARGE SCALE GENOMIC DNA]</scope>
</reference>
<proteinExistence type="predicted"/>
<evidence type="ECO:0000313" key="1">
    <source>
        <dbReference type="EMBL" id="VEN38067.1"/>
    </source>
</evidence>
<evidence type="ECO:0000313" key="2">
    <source>
        <dbReference type="Proteomes" id="UP000410492"/>
    </source>
</evidence>
<gene>
    <name evidence="1" type="ORF">CALMAC_LOCUS3091</name>
</gene>
<dbReference type="OrthoDB" id="6604388at2759"/>
<sequence length="71" mass="8075">MVCFSMAHSKPSSSKSTQAYRVFHDEWENKYCFIESKAPKKEKSFSAGEIVKEALTIFAQNCDDKHVKAKA</sequence>
<name>A0A653BSU5_CALMS</name>
<organism evidence="1 2">
    <name type="scientific">Callosobruchus maculatus</name>
    <name type="common">Southern cowpea weevil</name>
    <name type="synonym">Pulse bruchid</name>
    <dbReference type="NCBI Taxonomy" id="64391"/>
    <lineage>
        <taxon>Eukaryota</taxon>
        <taxon>Metazoa</taxon>
        <taxon>Ecdysozoa</taxon>
        <taxon>Arthropoda</taxon>
        <taxon>Hexapoda</taxon>
        <taxon>Insecta</taxon>
        <taxon>Pterygota</taxon>
        <taxon>Neoptera</taxon>
        <taxon>Endopterygota</taxon>
        <taxon>Coleoptera</taxon>
        <taxon>Polyphaga</taxon>
        <taxon>Cucujiformia</taxon>
        <taxon>Chrysomeloidea</taxon>
        <taxon>Chrysomelidae</taxon>
        <taxon>Bruchinae</taxon>
        <taxon>Bruchini</taxon>
        <taxon>Callosobruchus</taxon>
    </lineage>
</organism>
<dbReference type="EMBL" id="CAACVG010004056">
    <property type="protein sequence ID" value="VEN38067.1"/>
    <property type="molecule type" value="Genomic_DNA"/>
</dbReference>
<dbReference type="AlphaFoldDB" id="A0A653BSU5"/>
<protein>
    <submittedName>
        <fullName evidence="1">Uncharacterized protein</fullName>
    </submittedName>
</protein>
<dbReference type="Proteomes" id="UP000410492">
    <property type="component" value="Unassembled WGS sequence"/>
</dbReference>